<name>A0A067Q6T8_9AGAM</name>
<dbReference type="Proteomes" id="UP000027265">
    <property type="component" value="Unassembled WGS sequence"/>
</dbReference>
<proteinExistence type="predicted"/>
<evidence type="ECO:0000259" key="3">
    <source>
        <dbReference type="Pfam" id="PF23865"/>
    </source>
</evidence>
<reference evidence="5" key="1">
    <citation type="journal article" date="2014" name="Proc. Natl. Acad. Sci. U.S.A.">
        <title>Extensive sampling of basidiomycete genomes demonstrates inadequacy of the white-rot/brown-rot paradigm for wood decay fungi.</title>
        <authorList>
            <person name="Riley R."/>
            <person name="Salamov A.A."/>
            <person name="Brown D.W."/>
            <person name="Nagy L.G."/>
            <person name="Floudas D."/>
            <person name="Held B.W."/>
            <person name="Levasseur A."/>
            <person name="Lombard V."/>
            <person name="Morin E."/>
            <person name="Otillar R."/>
            <person name="Lindquist E.A."/>
            <person name="Sun H."/>
            <person name="LaButti K.M."/>
            <person name="Schmutz J."/>
            <person name="Jabbour D."/>
            <person name="Luo H."/>
            <person name="Baker S.E."/>
            <person name="Pisabarro A.G."/>
            <person name="Walton J.D."/>
            <person name="Blanchette R.A."/>
            <person name="Henrissat B."/>
            <person name="Martin F."/>
            <person name="Cullen D."/>
            <person name="Hibbett D.S."/>
            <person name="Grigoriev I.V."/>
        </authorList>
    </citation>
    <scope>NUCLEOTIDE SEQUENCE [LARGE SCALE GENOMIC DNA]</scope>
    <source>
        <strain evidence="5">MUCL 33604</strain>
    </source>
</reference>
<dbReference type="STRING" id="933084.A0A067Q6T8"/>
<sequence>MYFSFALRVSLFCTTFFLLVLPCFCGKAAGTLLAERPNPFSSRKLLPLRRTLPLTIRDTEAVQLTPKDTITLDYNHPSPGSPLASVTLAAHEDLPIVLLEEIDHLLKSVACTFDDRPQAQTHVVELKFWFEATFNTALSLWSSLDEFRLVTSHSTCNTNDERGAWHVVAVNSDHHRLALILFVETLDLIQVGQSFKVHYGQSNILGGWGSQGPKIHSREPVSDVFTLAHDSDMSPRYELFSYSDSINLTQPGQSEQAMIDASLEIYCVGCVSRTNFSLALDFEGHFTNVTTCFETPDYCYNLTAASADFQVEEFEQLAELEISVQESLSVTYTHEVAFTPIKPGWSILGLFDIGPSVGLAVSFDFEMYGGANFSFGANASIPQGASAGVDFANLSNHATGWDGAGVKIIPFRLNGGSFNLSATAALSPFIQVAINVGSNNGATARITPNIPLIHFGSAVVAQVNRECNPIGDDDFESFDVAFSLEASMNLTTVASFTLGSSSFRSIPSEDWEHTFWEDPLPFIPELDQGVHKCFIIAGDAPSTTASYIDKSLQTLIPASTGTLVMAASAVPTFNIPKIESYYSAQGHLPTNVNYTQLVKATPVPADLQKAIDGSGVVKSGGLVERHPGGWNVMVLVSFLTPIFLGAL</sequence>
<dbReference type="Pfam" id="PF22974">
    <property type="entry name" value="DUF7029"/>
    <property type="match status" value="1"/>
</dbReference>
<protein>
    <recommendedName>
        <fullName evidence="6">Peptidase A1 domain-containing protein</fullName>
    </recommendedName>
</protein>
<evidence type="ECO:0000259" key="2">
    <source>
        <dbReference type="Pfam" id="PF22974"/>
    </source>
</evidence>
<dbReference type="Pfam" id="PF23865">
    <property type="entry name" value="DUF7223"/>
    <property type="match status" value="1"/>
</dbReference>
<accession>A0A067Q6T8</accession>
<feature type="domain" description="DUF7223" evidence="3">
    <location>
        <begin position="320"/>
        <end position="497"/>
    </location>
</feature>
<dbReference type="InParanoid" id="A0A067Q6T8"/>
<feature type="chain" id="PRO_5001647316" description="Peptidase A1 domain-containing protein" evidence="1">
    <location>
        <begin position="31"/>
        <end position="647"/>
    </location>
</feature>
<dbReference type="HOGENOM" id="CLU_427058_0_0_1"/>
<dbReference type="OrthoDB" id="5382170at2759"/>
<evidence type="ECO:0000313" key="5">
    <source>
        <dbReference type="Proteomes" id="UP000027265"/>
    </source>
</evidence>
<feature type="domain" description="DUF7029" evidence="2">
    <location>
        <begin position="90"/>
        <end position="195"/>
    </location>
</feature>
<organism evidence="4 5">
    <name type="scientific">Jaapia argillacea MUCL 33604</name>
    <dbReference type="NCBI Taxonomy" id="933084"/>
    <lineage>
        <taxon>Eukaryota</taxon>
        <taxon>Fungi</taxon>
        <taxon>Dikarya</taxon>
        <taxon>Basidiomycota</taxon>
        <taxon>Agaricomycotina</taxon>
        <taxon>Agaricomycetes</taxon>
        <taxon>Agaricomycetidae</taxon>
        <taxon>Jaapiales</taxon>
        <taxon>Jaapiaceae</taxon>
        <taxon>Jaapia</taxon>
    </lineage>
</organism>
<keyword evidence="1" id="KW-0732">Signal</keyword>
<gene>
    <name evidence="4" type="ORF">JAAARDRAFT_715689</name>
</gene>
<dbReference type="InterPro" id="IPR055647">
    <property type="entry name" value="DUF7223"/>
</dbReference>
<feature type="signal peptide" evidence="1">
    <location>
        <begin position="1"/>
        <end position="30"/>
    </location>
</feature>
<keyword evidence="5" id="KW-1185">Reference proteome</keyword>
<dbReference type="AlphaFoldDB" id="A0A067Q6T8"/>
<evidence type="ECO:0008006" key="6">
    <source>
        <dbReference type="Google" id="ProtNLM"/>
    </source>
</evidence>
<evidence type="ECO:0000313" key="4">
    <source>
        <dbReference type="EMBL" id="KDQ59202.1"/>
    </source>
</evidence>
<dbReference type="EMBL" id="KL197716">
    <property type="protein sequence ID" value="KDQ59202.1"/>
    <property type="molecule type" value="Genomic_DNA"/>
</dbReference>
<evidence type="ECO:0000256" key="1">
    <source>
        <dbReference type="SAM" id="SignalP"/>
    </source>
</evidence>
<dbReference type="InterPro" id="IPR054293">
    <property type="entry name" value="DUF7029"/>
</dbReference>